<reference evidence="3" key="1">
    <citation type="submission" date="2020-10" db="EMBL/GenBank/DDBJ databases">
        <authorList>
            <person name="Gilroy R."/>
        </authorList>
    </citation>
    <scope>NUCLEOTIDE SEQUENCE</scope>
    <source>
        <strain evidence="3">ChiBcec6-7307</strain>
    </source>
</reference>
<evidence type="ECO:0000313" key="4">
    <source>
        <dbReference type="Proteomes" id="UP000886889"/>
    </source>
</evidence>
<dbReference type="EMBL" id="DVOS01000036">
    <property type="protein sequence ID" value="HIV23014.1"/>
    <property type="molecule type" value="Genomic_DNA"/>
</dbReference>
<feature type="signal peptide" evidence="1">
    <location>
        <begin position="1"/>
        <end position="21"/>
    </location>
</feature>
<evidence type="ECO:0000259" key="2">
    <source>
        <dbReference type="Pfam" id="PF01841"/>
    </source>
</evidence>
<gene>
    <name evidence="3" type="ORF">IAC80_03645</name>
</gene>
<dbReference type="AlphaFoldDB" id="A0A9D1NZJ1"/>
<dbReference type="Proteomes" id="UP000886889">
    <property type="component" value="Unassembled WGS sequence"/>
</dbReference>
<dbReference type="PANTHER" id="PTHR46333">
    <property type="entry name" value="CYTOKINESIS PROTEIN 3"/>
    <property type="match status" value="1"/>
</dbReference>
<comment type="caution">
    <text evidence="3">The sequence shown here is derived from an EMBL/GenBank/DDBJ whole genome shotgun (WGS) entry which is preliminary data.</text>
</comment>
<evidence type="ECO:0000313" key="3">
    <source>
        <dbReference type="EMBL" id="HIV23014.1"/>
    </source>
</evidence>
<dbReference type="InterPro" id="IPR038765">
    <property type="entry name" value="Papain-like_cys_pep_sf"/>
</dbReference>
<keyword evidence="1" id="KW-0732">Signal</keyword>
<dbReference type="PANTHER" id="PTHR46333:SF2">
    <property type="entry name" value="CYTOKINESIS PROTEIN 3"/>
    <property type="match status" value="1"/>
</dbReference>
<dbReference type="InterPro" id="IPR052557">
    <property type="entry name" value="CAP/Cytokinesis_protein"/>
</dbReference>
<feature type="domain" description="Transglutaminase-like" evidence="2">
    <location>
        <begin position="163"/>
        <end position="249"/>
    </location>
</feature>
<proteinExistence type="predicted"/>
<dbReference type="GO" id="GO:0005737">
    <property type="term" value="C:cytoplasm"/>
    <property type="evidence" value="ECO:0007669"/>
    <property type="project" value="TreeGrafter"/>
</dbReference>
<dbReference type="Pfam" id="PF01841">
    <property type="entry name" value="Transglut_core"/>
    <property type="match status" value="1"/>
</dbReference>
<accession>A0A9D1NZJ1</accession>
<dbReference type="SUPFAM" id="SSF54001">
    <property type="entry name" value="Cysteine proteinases"/>
    <property type="match status" value="1"/>
</dbReference>
<dbReference type="Gene3D" id="3.10.620.30">
    <property type="match status" value="1"/>
</dbReference>
<feature type="chain" id="PRO_5038461370" description="Transglutaminase-like domain-containing protein" evidence="1">
    <location>
        <begin position="22"/>
        <end position="392"/>
    </location>
</feature>
<organism evidence="3 4">
    <name type="scientific">Candidatus Merdiplasma excrementigallinarum</name>
    <dbReference type="NCBI Taxonomy" id="2840864"/>
    <lineage>
        <taxon>Bacteria</taxon>
        <taxon>Bacillati</taxon>
        <taxon>Bacillota</taxon>
        <taxon>Clostridia</taxon>
        <taxon>Lachnospirales</taxon>
        <taxon>Lachnospiraceae</taxon>
        <taxon>Lachnospiraceae incertae sedis</taxon>
        <taxon>Candidatus Merdiplasma</taxon>
    </lineage>
</organism>
<name>A0A9D1NZJ1_9FIRM</name>
<reference evidence="3" key="2">
    <citation type="journal article" date="2021" name="PeerJ">
        <title>Extensive microbial diversity within the chicken gut microbiome revealed by metagenomics and culture.</title>
        <authorList>
            <person name="Gilroy R."/>
            <person name="Ravi A."/>
            <person name="Getino M."/>
            <person name="Pursley I."/>
            <person name="Horton D.L."/>
            <person name="Alikhan N.F."/>
            <person name="Baker D."/>
            <person name="Gharbi K."/>
            <person name="Hall N."/>
            <person name="Watson M."/>
            <person name="Adriaenssens E.M."/>
            <person name="Foster-Nyarko E."/>
            <person name="Jarju S."/>
            <person name="Secka A."/>
            <person name="Antonio M."/>
            <person name="Oren A."/>
            <person name="Chaudhuri R.R."/>
            <person name="La Ragione R."/>
            <person name="Hildebrand F."/>
            <person name="Pallen M.J."/>
        </authorList>
    </citation>
    <scope>NUCLEOTIDE SEQUENCE</scope>
    <source>
        <strain evidence="3">ChiBcec6-7307</strain>
    </source>
</reference>
<evidence type="ECO:0000256" key="1">
    <source>
        <dbReference type="SAM" id="SignalP"/>
    </source>
</evidence>
<dbReference type="InterPro" id="IPR002931">
    <property type="entry name" value="Transglutaminase-like"/>
</dbReference>
<sequence>MTGKIRNLLLTAVLAGLSVCAAGCGTLEAAAVKAGVAESPYYQLGDTWWDHGDIEEYYFNQIPSELNEIYRELYDRIKNYEDSAQLYASVSEDQFWTAYYAVLADHPEFFWVGSSAQISENSLTGQVVSYQLSTTVDPESRDYLRAQLEAAADQCIGQIPSTASDYERIRMVYEYIINTTDYNSASPDNQNIQSALLNHSSVCAGYSKAFQYILHRMGMFCTYVTGQTMDGGDHGWNIVRIGDQYYHVDVTWGDPVFVGQMENQSSASAMNYNYLCCTDQEIYKTHIPDVSVPLPACTDDSYNYYKMNQMYYETFDYNTIYNALMNSVWSDESYIVMKFGTQDGYETAKYELFQNNMLNDPGQYLMEINGTTSWNYRYHTDDDFCLITIYWK</sequence>
<protein>
    <recommendedName>
        <fullName evidence="2">Transglutaminase-like domain-containing protein</fullName>
    </recommendedName>
</protein>